<feature type="compositionally biased region" description="Low complexity" evidence="9">
    <location>
        <begin position="7"/>
        <end position="27"/>
    </location>
</feature>
<comment type="subcellular location">
    <subcellularLocation>
        <location evidence="7">Cytoplasm</location>
    </subcellularLocation>
</comment>
<dbReference type="InterPro" id="IPR029063">
    <property type="entry name" value="SAM-dependent_MTases_sf"/>
</dbReference>
<evidence type="ECO:0000313" key="11">
    <source>
        <dbReference type="EMBL" id="MTB72025.1"/>
    </source>
</evidence>
<dbReference type="PROSITE" id="PS01131">
    <property type="entry name" value="RRNA_A_DIMETH"/>
    <property type="match status" value="1"/>
</dbReference>
<dbReference type="NCBIfam" id="TIGR00755">
    <property type="entry name" value="ksgA"/>
    <property type="match status" value="1"/>
</dbReference>
<feature type="domain" description="Ribosomal RNA adenine methylase transferase N-terminal" evidence="10">
    <location>
        <begin position="58"/>
        <end position="232"/>
    </location>
</feature>
<evidence type="ECO:0000256" key="7">
    <source>
        <dbReference type="HAMAP-Rule" id="MF_00607"/>
    </source>
</evidence>
<evidence type="ECO:0000256" key="8">
    <source>
        <dbReference type="PROSITE-ProRule" id="PRU01026"/>
    </source>
</evidence>
<dbReference type="InterPro" id="IPR023165">
    <property type="entry name" value="rRNA_Ade_diMease-like_C"/>
</dbReference>
<keyword evidence="3 7" id="KW-0489">Methyltransferase</keyword>
<dbReference type="PROSITE" id="PS51689">
    <property type="entry name" value="SAM_RNA_A_N6_MT"/>
    <property type="match status" value="1"/>
</dbReference>
<keyword evidence="2 7" id="KW-0698">rRNA processing</keyword>
<dbReference type="PANTHER" id="PTHR11727">
    <property type="entry name" value="DIMETHYLADENOSINE TRANSFERASE"/>
    <property type="match status" value="1"/>
</dbReference>
<dbReference type="AlphaFoldDB" id="A0A6I3IK34"/>
<evidence type="ECO:0000256" key="2">
    <source>
        <dbReference type="ARBA" id="ARBA00022552"/>
    </source>
</evidence>
<sequence>MVVTEPSTNGSTDGPTDGSTDGPTTGLLGPVQIRELASRLGVRPTKQWGQNFVLDANTVRRIVRLAGVGPDDVVVEVGPGLGSLTLALLPEVRQVVAIEVDPALAAALPDTVAATNPAVAHKLSLVQADALTVRSLPDPQPTALVANLPYNVSVPVVLSFLEAFPTLARVLVMVQLEVAERLAAGPGSKTFGVPSLKAAWYADVRLVGTVGRTVFWPAPNVDSGLVELVRRPAPVVEGDQPDRTDVFRVIDAAFLQRRKTLRAALGGWAGSTARSEAILRAAGVDPQARGEALDIEAFTRIAVAAGTVPA</sequence>
<dbReference type="SUPFAM" id="SSF53335">
    <property type="entry name" value="S-adenosyl-L-methionine-dependent methyltransferases"/>
    <property type="match status" value="1"/>
</dbReference>
<comment type="catalytic activity">
    <reaction evidence="7">
        <text>adenosine(1518)/adenosine(1519) in 16S rRNA + 4 S-adenosyl-L-methionine = N(6)-dimethyladenosine(1518)/N(6)-dimethyladenosine(1519) in 16S rRNA + 4 S-adenosyl-L-homocysteine + 4 H(+)</text>
        <dbReference type="Rhea" id="RHEA:19609"/>
        <dbReference type="Rhea" id="RHEA-COMP:10232"/>
        <dbReference type="Rhea" id="RHEA-COMP:10233"/>
        <dbReference type="ChEBI" id="CHEBI:15378"/>
        <dbReference type="ChEBI" id="CHEBI:57856"/>
        <dbReference type="ChEBI" id="CHEBI:59789"/>
        <dbReference type="ChEBI" id="CHEBI:74411"/>
        <dbReference type="ChEBI" id="CHEBI:74493"/>
        <dbReference type="EC" id="2.1.1.182"/>
    </reaction>
</comment>
<keyword evidence="4 7" id="KW-0808">Transferase</keyword>
<evidence type="ECO:0000256" key="3">
    <source>
        <dbReference type="ARBA" id="ARBA00022603"/>
    </source>
</evidence>
<accession>A0A6I3IK34</accession>
<comment type="function">
    <text evidence="7">Specifically dimethylates two adjacent adenosines (A1518 and A1519) in the loop of a conserved hairpin near the 3'-end of 16S rRNA in the 30S particle. May play a critical role in biogenesis of 30S subunits.</text>
</comment>
<evidence type="ECO:0000256" key="1">
    <source>
        <dbReference type="ARBA" id="ARBA00022490"/>
    </source>
</evidence>
<evidence type="ECO:0000256" key="4">
    <source>
        <dbReference type="ARBA" id="ARBA00022679"/>
    </source>
</evidence>
<dbReference type="FunFam" id="1.10.8.100:FF:000003">
    <property type="entry name" value="Ribosomal RNA small subunit methyltransferase A"/>
    <property type="match status" value="1"/>
</dbReference>
<dbReference type="PANTHER" id="PTHR11727:SF7">
    <property type="entry name" value="DIMETHYLADENOSINE TRANSFERASE-RELATED"/>
    <property type="match status" value="1"/>
</dbReference>
<dbReference type="Gene3D" id="3.40.50.150">
    <property type="entry name" value="Vaccinia Virus protein VP39"/>
    <property type="match status" value="1"/>
</dbReference>
<dbReference type="InterPro" id="IPR020596">
    <property type="entry name" value="rRNA_Ade_Mease_Trfase_CS"/>
</dbReference>
<evidence type="ECO:0000313" key="12">
    <source>
        <dbReference type="Proteomes" id="UP000431092"/>
    </source>
</evidence>
<feature type="binding site" evidence="7 8">
    <location>
        <position position="51"/>
    </location>
    <ligand>
        <name>S-adenosyl-L-methionine</name>
        <dbReference type="ChEBI" id="CHEBI:59789"/>
    </ligand>
</feature>
<keyword evidence="5 7" id="KW-0949">S-adenosyl-L-methionine</keyword>
<organism evidence="11 12">
    <name type="scientific">Arsenicicoccus cauae</name>
    <dbReference type="NCBI Taxonomy" id="2663847"/>
    <lineage>
        <taxon>Bacteria</taxon>
        <taxon>Bacillati</taxon>
        <taxon>Actinomycetota</taxon>
        <taxon>Actinomycetes</taxon>
        <taxon>Micrococcales</taxon>
        <taxon>Intrasporangiaceae</taxon>
        <taxon>Arsenicicoccus</taxon>
    </lineage>
</organism>
<comment type="caution">
    <text evidence="11">The sequence shown here is derived from an EMBL/GenBank/DDBJ whole genome shotgun (WGS) entry which is preliminary data.</text>
</comment>
<dbReference type="HAMAP" id="MF_00607">
    <property type="entry name" value="16SrRNA_methyltr_A"/>
    <property type="match status" value="1"/>
</dbReference>
<name>A0A6I3IK34_9MICO</name>
<feature type="binding site" evidence="7 8">
    <location>
        <position position="147"/>
    </location>
    <ligand>
        <name>S-adenosyl-L-methionine</name>
        <dbReference type="ChEBI" id="CHEBI:59789"/>
    </ligand>
</feature>
<dbReference type="GO" id="GO:0003723">
    <property type="term" value="F:RNA binding"/>
    <property type="evidence" value="ECO:0007669"/>
    <property type="project" value="UniProtKB-UniRule"/>
</dbReference>
<dbReference type="GO" id="GO:0005829">
    <property type="term" value="C:cytosol"/>
    <property type="evidence" value="ECO:0007669"/>
    <property type="project" value="TreeGrafter"/>
</dbReference>
<gene>
    <name evidence="7 11" type="primary">rsmA</name>
    <name evidence="7" type="synonym">ksgA</name>
    <name evidence="11" type="ORF">GGG17_08590</name>
</gene>
<dbReference type="Proteomes" id="UP000431092">
    <property type="component" value="Unassembled WGS sequence"/>
</dbReference>
<proteinExistence type="inferred from homology"/>
<keyword evidence="6 7" id="KW-0694">RNA-binding</keyword>
<reference evidence="11 12" key="1">
    <citation type="submission" date="2019-11" db="EMBL/GenBank/DDBJ databases">
        <title>Whole genome sequencing identifies a novel species of the genus Arsenicicoccus isolated from human blood.</title>
        <authorList>
            <person name="Jeong J.H."/>
            <person name="Kweon O.J."/>
            <person name="Kim H.R."/>
            <person name="Kim T.-H."/>
            <person name="Ha S.-M."/>
            <person name="Lee M.-K."/>
        </authorList>
    </citation>
    <scope>NUCLEOTIDE SEQUENCE [LARGE SCALE GENOMIC DNA]</scope>
    <source>
        <strain evidence="11 12">MKL-02</strain>
    </source>
</reference>
<comment type="similarity">
    <text evidence="7">Belongs to the class I-like SAM-binding methyltransferase superfamily. rRNA adenine N(6)-methyltransferase family. RsmA subfamily.</text>
</comment>
<evidence type="ECO:0000256" key="6">
    <source>
        <dbReference type="ARBA" id="ARBA00022884"/>
    </source>
</evidence>
<dbReference type="EC" id="2.1.1.182" evidence="7"/>
<dbReference type="GO" id="GO:0052908">
    <property type="term" value="F:16S rRNA (adenine(1518)-N(6)/adenine(1519)-N(6))-dimethyltransferase activity"/>
    <property type="evidence" value="ECO:0007669"/>
    <property type="project" value="UniProtKB-EC"/>
</dbReference>
<evidence type="ECO:0000256" key="5">
    <source>
        <dbReference type="ARBA" id="ARBA00022691"/>
    </source>
</evidence>
<protein>
    <recommendedName>
        <fullName evidence="7">Ribosomal RNA small subunit methyltransferase A</fullName>
        <ecNumber evidence="7">2.1.1.182</ecNumber>
    </recommendedName>
    <alternativeName>
        <fullName evidence="7">16S rRNA (adenine(1518)-N(6)/adenine(1519)-N(6))-dimethyltransferase</fullName>
    </alternativeName>
    <alternativeName>
        <fullName evidence="7">16S rRNA dimethyladenosine transferase</fullName>
    </alternativeName>
    <alternativeName>
        <fullName evidence="7">16S rRNA dimethylase</fullName>
    </alternativeName>
    <alternativeName>
        <fullName evidence="7">S-adenosylmethionine-6-N', N'-adenosyl(rRNA) dimethyltransferase</fullName>
    </alternativeName>
</protein>
<dbReference type="Pfam" id="PF00398">
    <property type="entry name" value="RrnaAD"/>
    <property type="match status" value="1"/>
</dbReference>
<dbReference type="InterPro" id="IPR020598">
    <property type="entry name" value="rRNA_Ade_methylase_Trfase_N"/>
</dbReference>
<dbReference type="InterPro" id="IPR001737">
    <property type="entry name" value="KsgA/Erm"/>
</dbReference>
<feature type="binding site" evidence="7 8">
    <location>
        <position position="53"/>
    </location>
    <ligand>
        <name>S-adenosyl-L-methionine</name>
        <dbReference type="ChEBI" id="CHEBI:59789"/>
    </ligand>
</feature>
<dbReference type="CDD" id="cd02440">
    <property type="entry name" value="AdoMet_MTases"/>
    <property type="match status" value="1"/>
</dbReference>
<dbReference type="SMART" id="SM00650">
    <property type="entry name" value="rADc"/>
    <property type="match status" value="1"/>
</dbReference>
<feature type="region of interest" description="Disordered" evidence="9">
    <location>
        <begin position="1"/>
        <end position="27"/>
    </location>
</feature>
<dbReference type="EMBL" id="WLVL01000028">
    <property type="protein sequence ID" value="MTB72025.1"/>
    <property type="molecule type" value="Genomic_DNA"/>
</dbReference>
<keyword evidence="12" id="KW-1185">Reference proteome</keyword>
<dbReference type="FunFam" id="3.40.50.150:FF:000023">
    <property type="entry name" value="Ribosomal RNA small subunit methyltransferase A"/>
    <property type="match status" value="1"/>
</dbReference>
<feature type="binding site" evidence="7 8">
    <location>
        <position position="129"/>
    </location>
    <ligand>
        <name>S-adenosyl-L-methionine</name>
        <dbReference type="ChEBI" id="CHEBI:59789"/>
    </ligand>
</feature>
<feature type="binding site" evidence="7 8">
    <location>
        <position position="78"/>
    </location>
    <ligand>
        <name>S-adenosyl-L-methionine</name>
        <dbReference type="ChEBI" id="CHEBI:59789"/>
    </ligand>
</feature>
<feature type="binding site" evidence="7 8">
    <location>
        <position position="99"/>
    </location>
    <ligand>
        <name>S-adenosyl-L-methionine</name>
        <dbReference type="ChEBI" id="CHEBI:59789"/>
    </ligand>
</feature>
<dbReference type="InterPro" id="IPR011530">
    <property type="entry name" value="rRNA_adenine_dimethylase"/>
</dbReference>
<keyword evidence="1 7" id="KW-0963">Cytoplasm</keyword>
<evidence type="ECO:0000259" key="10">
    <source>
        <dbReference type="SMART" id="SM00650"/>
    </source>
</evidence>
<dbReference type="Gene3D" id="1.10.8.100">
    <property type="entry name" value="Ribosomal RNA adenine dimethylase-like, domain 2"/>
    <property type="match status" value="1"/>
</dbReference>
<evidence type="ECO:0000256" key="9">
    <source>
        <dbReference type="SAM" id="MobiDB-lite"/>
    </source>
</evidence>